<name>W9WPW8_9EURO</name>
<proteinExistence type="predicted"/>
<dbReference type="Proteomes" id="UP000019473">
    <property type="component" value="Unassembled WGS sequence"/>
</dbReference>
<accession>W9WPW8</accession>
<dbReference type="GeneID" id="19179157"/>
<evidence type="ECO:0000313" key="2">
    <source>
        <dbReference type="Proteomes" id="UP000019473"/>
    </source>
</evidence>
<comment type="caution">
    <text evidence="1">The sequence shown here is derived from an EMBL/GenBank/DDBJ whole genome shotgun (WGS) entry which is preliminary data.</text>
</comment>
<keyword evidence="2" id="KW-1185">Reference proteome</keyword>
<dbReference type="HOGENOM" id="CLU_983543_0_0_1"/>
<organism evidence="1 2">
    <name type="scientific">Cladophialophora yegresii CBS 114405</name>
    <dbReference type="NCBI Taxonomy" id="1182544"/>
    <lineage>
        <taxon>Eukaryota</taxon>
        <taxon>Fungi</taxon>
        <taxon>Dikarya</taxon>
        <taxon>Ascomycota</taxon>
        <taxon>Pezizomycotina</taxon>
        <taxon>Eurotiomycetes</taxon>
        <taxon>Chaetothyriomycetidae</taxon>
        <taxon>Chaetothyriales</taxon>
        <taxon>Herpotrichiellaceae</taxon>
        <taxon>Cladophialophora</taxon>
    </lineage>
</organism>
<dbReference type="AlphaFoldDB" id="W9WPW8"/>
<dbReference type="EMBL" id="AMGW01000003">
    <property type="protein sequence ID" value="EXJ60419.1"/>
    <property type="molecule type" value="Genomic_DNA"/>
</dbReference>
<dbReference type="RefSeq" id="XP_007756772.1">
    <property type="nucleotide sequence ID" value="XM_007758582.1"/>
</dbReference>
<dbReference type="VEuPathDB" id="FungiDB:A1O7_04571"/>
<reference evidence="1 2" key="1">
    <citation type="submission" date="2013-03" db="EMBL/GenBank/DDBJ databases">
        <title>The Genome Sequence of Cladophialophora yegresii CBS 114405.</title>
        <authorList>
            <consortium name="The Broad Institute Genomics Platform"/>
            <person name="Cuomo C."/>
            <person name="de Hoog S."/>
            <person name="Gorbushina A."/>
            <person name="Walker B."/>
            <person name="Young S.K."/>
            <person name="Zeng Q."/>
            <person name="Gargeya S."/>
            <person name="Fitzgerald M."/>
            <person name="Haas B."/>
            <person name="Abouelleil A."/>
            <person name="Allen A.W."/>
            <person name="Alvarado L."/>
            <person name="Arachchi H.M."/>
            <person name="Berlin A.M."/>
            <person name="Chapman S.B."/>
            <person name="Gainer-Dewar J."/>
            <person name="Goldberg J."/>
            <person name="Griggs A."/>
            <person name="Gujja S."/>
            <person name="Hansen M."/>
            <person name="Howarth C."/>
            <person name="Imamovic A."/>
            <person name="Ireland A."/>
            <person name="Larimer J."/>
            <person name="McCowan C."/>
            <person name="Murphy C."/>
            <person name="Pearson M."/>
            <person name="Poon T.W."/>
            <person name="Priest M."/>
            <person name="Roberts A."/>
            <person name="Saif S."/>
            <person name="Shea T."/>
            <person name="Sisk P."/>
            <person name="Sykes S."/>
            <person name="Wortman J."/>
            <person name="Nusbaum C."/>
            <person name="Birren B."/>
        </authorList>
    </citation>
    <scope>NUCLEOTIDE SEQUENCE [LARGE SCALE GENOMIC DNA]</scope>
    <source>
        <strain evidence="1 2">CBS 114405</strain>
    </source>
</reference>
<evidence type="ECO:0000313" key="1">
    <source>
        <dbReference type="EMBL" id="EXJ60419.1"/>
    </source>
</evidence>
<gene>
    <name evidence="1" type="ORF">A1O7_04571</name>
</gene>
<protein>
    <submittedName>
        <fullName evidence="1">Uncharacterized protein</fullName>
    </submittedName>
</protein>
<sequence>MANYPVGLWPVEEEVLDTRDAVEESPTYGELDVEDVIVWVQSSQALPFSEGHGHDPVVASTCKELELDEEVEDGALVQSSQALPFSEGQAELVGLWVTEVVLGLVTAVVVGSTSKLDADAEVDDDTRVQSNQALPLSDGHAKLVGRMPSEVVELVELVIAGFESSKLDTVEEVEDASRVQSSQALPFSEGQAKLVGLYTMEEVEVAATEEVVVISCIKTELVVDDEVKLQSNHALPFSDGQTDQANFVVREEVGRDVDVVSASSGTEFKVEDVVVATLTGLEG</sequence>